<accession>A0A8J6YJH6</accession>
<dbReference type="Proteomes" id="UP000631034">
    <property type="component" value="Unassembled WGS sequence"/>
</dbReference>
<sequence length="197" mass="20926">MSVFSLFPLVASAIARVNAPERVRLYRSAGAQSRRGELEPLYEPPVEIRAWIQPLAGDMAIPEADWTRISETRKAWLLLPDPAVCSVRRDEGRGGDLIERVDGSWWLVDAVLEDFTEPGAEGWVSVRLVRQARGTGVDAPPEPVPPAPACVRVARPSARSVSPFGSPGVSSSVSPWAGALLSGLAVSGLAVSAHGGV</sequence>
<name>A0A8J6YJH6_9PROT</name>
<evidence type="ECO:0000313" key="2">
    <source>
        <dbReference type="Proteomes" id="UP000631034"/>
    </source>
</evidence>
<dbReference type="EMBL" id="JACZHT010000005">
    <property type="protein sequence ID" value="MBE1237491.1"/>
    <property type="molecule type" value="Genomic_DNA"/>
</dbReference>
<protein>
    <submittedName>
        <fullName evidence="1">Uncharacterized protein</fullName>
    </submittedName>
</protein>
<dbReference type="AlphaFoldDB" id="A0A8J6YJH6"/>
<gene>
    <name evidence="1" type="ORF">IHV25_07500</name>
</gene>
<dbReference type="RefSeq" id="WP_192534500.1">
    <property type="nucleotide sequence ID" value="NZ_JACZHT010000005.1"/>
</dbReference>
<proteinExistence type="predicted"/>
<keyword evidence="2" id="KW-1185">Reference proteome</keyword>
<comment type="caution">
    <text evidence="1">The sequence shown here is derived from an EMBL/GenBank/DDBJ whole genome shotgun (WGS) entry which is preliminary data.</text>
</comment>
<evidence type="ECO:0000313" key="1">
    <source>
        <dbReference type="EMBL" id="MBE1237491.1"/>
    </source>
</evidence>
<reference evidence="1" key="1">
    <citation type="submission" date="2020-10" db="EMBL/GenBank/DDBJ databases">
        <title>Genome sequence of the unusual species of purple photosynthetic bacteria, Phaeovibrio sulfidiphilus DSM 23193, type strain.</title>
        <authorList>
            <person name="Kyndt J.A."/>
            <person name="Meyer T.E."/>
        </authorList>
    </citation>
    <scope>NUCLEOTIDE SEQUENCE</scope>
    <source>
        <strain evidence="1">DSM 23193</strain>
    </source>
</reference>
<organism evidence="1 2">
    <name type="scientific">Phaeovibrio sulfidiphilus</name>
    <dbReference type="NCBI Taxonomy" id="1220600"/>
    <lineage>
        <taxon>Bacteria</taxon>
        <taxon>Pseudomonadati</taxon>
        <taxon>Pseudomonadota</taxon>
        <taxon>Alphaproteobacteria</taxon>
        <taxon>Rhodospirillales</taxon>
        <taxon>Rhodospirillaceae</taxon>
        <taxon>Phaeovibrio</taxon>
    </lineage>
</organism>